<dbReference type="InterPro" id="IPR029058">
    <property type="entry name" value="AB_hydrolase_fold"/>
</dbReference>
<gene>
    <name evidence="2" type="ORF">GCM10011519_27570</name>
</gene>
<dbReference type="Proteomes" id="UP000649179">
    <property type="component" value="Unassembled WGS sequence"/>
</dbReference>
<feature type="domain" description="AB hydrolase-1" evidence="1">
    <location>
        <begin position="26"/>
        <end position="282"/>
    </location>
</feature>
<dbReference type="EMBL" id="BMKQ01000001">
    <property type="protein sequence ID" value="GGF52065.1"/>
    <property type="molecule type" value="Genomic_DNA"/>
</dbReference>
<dbReference type="Pfam" id="PF12697">
    <property type="entry name" value="Abhydrolase_6"/>
    <property type="match status" value="1"/>
</dbReference>
<protein>
    <submittedName>
        <fullName evidence="2">Alpha/beta hydrolase</fullName>
    </submittedName>
</protein>
<evidence type="ECO:0000313" key="3">
    <source>
        <dbReference type="Proteomes" id="UP000649179"/>
    </source>
</evidence>
<keyword evidence="3" id="KW-1185">Reference proteome</keyword>
<dbReference type="PANTHER" id="PTHR46438">
    <property type="entry name" value="ALPHA/BETA-HYDROLASES SUPERFAMILY PROTEIN"/>
    <property type="match status" value="1"/>
</dbReference>
<dbReference type="PANTHER" id="PTHR46438:SF11">
    <property type="entry name" value="LIPASE-RELATED"/>
    <property type="match status" value="1"/>
</dbReference>
<proteinExistence type="predicted"/>
<dbReference type="InterPro" id="IPR000073">
    <property type="entry name" value="AB_hydrolase_1"/>
</dbReference>
<reference evidence="2" key="2">
    <citation type="submission" date="2020-09" db="EMBL/GenBank/DDBJ databases">
        <authorList>
            <person name="Sun Q."/>
            <person name="Zhou Y."/>
        </authorList>
    </citation>
    <scope>NUCLEOTIDE SEQUENCE</scope>
    <source>
        <strain evidence="2">CGMCC 1.16067</strain>
    </source>
</reference>
<dbReference type="GO" id="GO:0016787">
    <property type="term" value="F:hydrolase activity"/>
    <property type="evidence" value="ECO:0007669"/>
    <property type="project" value="UniProtKB-KW"/>
</dbReference>
<sequence>METLRTHDDLDVAVYANGPEDAAVTVLLAHCWTSDAEDWRYQLRDLAQVLPGRVRTIAWDHRGHGASQAVPRRDCTVGNLARDMADIIDTFAPTGPLVLAGHSIGGMTIMALAEQRPDLFSERVQGVLLTSTSAGDMGSVDLGLPEIGDNVRNQIPRLLALRAKTLSKRVRRRTPIIERQIMSRLVFGQPQRVRDVALAVDGLVNSPGDSVAGFYEDIVLHHERTDALKHLSGIPTTVLVGAADRLTPVRMARHIVDHVDSASLYVAPDAGHMLPLERDAMVSDALLGLVRPLAG</sequence>
<dbReference type="SUPFAM" id="SSF53474">
    <property type="entry name" value="alpha/beta-Hydrolases"/>
    <property type="match status" value="1"/>
</dbReference>
<evidence type="ECO:0000313" key="2">
    <source>
        <dbReference type="EMBL" id="GGF52065.1"/>
    </source>
</evidence>
<organism evidence="2 3">
    <name type="scientific">Marmoricola endophyticus</name>
    <dbReference type="NCBI Taxonomy" id="2040280"/>
    <lineage>
        <taxon>Bacteria</taxon>
        <taxon>Bacillati</taxon>
        <taxon>Actinomycetota</taxon>
        <taxon>Actinomycetes</taxon>
        <taxon>Propionibacteriales</taxon>
        <taxon>Nocardioidaceae</taxon>
        <taxon>Marmoricola</taxon>
    </lineage>
</organism>
<dbReference type="AlphaFoldDB" id="A0A917F7X6"/>
<dbReference type="Gene3D" id="3.40.50.1820">
    <property type="entry name" value="alpha/beta hydrolase"/>
    <property type="match status" value="1"/>
</dbReference>
<accession>A0A917F7X6</accession>
<name>A0A917F7X6_9ACTN</name>
<evidence type="ECO:0000259" key="1">
    <source>
        <dbReference type="Pfam" id="PF12697"/>
    </source>
</evidence>
<keyword evidence="2" id="KW-0378">Hydrolase</keyword>
<reference evidence="2" key="1">
    <citation type="journal article" date="2014" name="Int. J. Syst. Evol. Microbiol.">
        <title>Complete genome sequence of Corynebacterium casei LMG S-19264T (=DSM 44701T), isolated from a smear-ripened cheese.</title>
        <authorList>
            <consortium name="US DOE Joint Genome Institute (JGI-PGF)"/>
            <person name="Walter F."/>
            <person name="Albersmeier A."/>
            <person name="Kalinowski J."/>
            <person name="Ruckert C."/>
        </authorList>
    </citation>
    <scope>NUCLEOTIDE SEQUENCE</scope>
    <source>
        <strain evidence="2">CGMCC 1.16067</strain>
    </source>
</reference>
<dbReference type="RefSeq" id="WP_188780295.1">
    <property type="nucleotide sequence ID" value="NZ_BMKQ01000001.1"/>
</dbReference>
<comment type="caution">
    <text evidence="2">The sequence shown here is derived from an EMBL/GenBank/DDBJ whole genome shotgun (WGS) entry which is preliminary data.</text>
</comment>